<evidence type="ECO:0000256" key="5">
    <source>
        <dbReference type="ARBA" id="ARBA00023136"/>
    </source>
</evidence>
<evidence type="ECO:0000256" key="3">
    <source>
        <dbReference type="ARBA" id="ARBA00022692"/>
    </source>
</evidence>
<gene>
    <name evidence="8" type="ordered locus">Plav_0536</name>
</gene>
<feature type="transmembrane region" description="Helical" evidence="6">
    <location>
        <begin position="30"/>
        <end position="47"/>
    </location>
</feature>
<dbReference type="NCBIfam" id="TIGR00784">
    <property type="entry name" value="citMHS"/>
    <property type="match status" value="1"/>
</dbReference>
<accession>A7HQH6</accession>
<dbReference type="InterPro" id="IPR014738">
    <property type="entry name" value="Citrate_transporter"/>
</dbReference>
<evidence type="ECO:0000256" key="1">
    <source>
        <dbReference type="ARBA" id="ARBA00004141"/>
    </source>
</evidence>
<dbReference type="GO" id="GO:0016020">
    <property type="term" value="C:membrane"/>
    <property type="evidence" value="ECO:0007669"/>
    <property type="project" value="UniProtKB-SubCell"/>
</dbReference>
<evidence type="ECO:0000256" key="4">
    <source>
        <dbReference type="ARBA" id="ARBA00022989"/>
    </source>
</evidence>
<feature type="transmembrane region" description="Helical" evidence="6">
    <location>
        <begin position="324"/>
        <end position="344"/>
    </location>
</feature>
<keyword evidence="9" id="KW-1185">Reference proteome</keyword>
<keyword evidence="2" id="KW-0813">Transport</keyword>
<feature type="transmembrane region" description="Helical" evidence="6">
    <location>
        <begin position="356"/>
        <end position="374"/>
    </location>
</feature>
<feature type="transmembrane region" description="Helical" evidence="6">
    <location>
        <begin position="264"/>
        <end position="281"/>
    </location>
</feature>
<name>A7HQH6_PARL1</name>
<organism evidence="8 9">
    <name type="scientific">Parvibaculum lavamentivorans (strain DS-1 / DSM 13023 / NCIMB 13966)</name>
    <dbReference type="NCBI Taxonomy" id="402881"/>
    <lineage>
        <taxon>Bacteria</taxon>
        <taxon>Pseudomonadati</taxon>
        <taxon>Pseudomonadota</taxon>
        <taxon>Alphaproteobacteria</taxon>
        <taxon>Hyphomicrobiales</taxon>
        <taxon>Parvibaculaceae</taxon>
        <taxon>Parvibaculum</taxon>
    </lineage>
</organism>
<dbReference type="Pfam" id="PF03600">
    <property type="entry name" value="CitMHS"/>
    <property type="match status" value="1"/>
</dbReference>
<comment type="subcellular location">
    <subcellularLocation>
        <location evidence="1">Membrane</location>
        <topology evidence="1">Multi-pass membrane protein</topology>
    </subcellularLocation>
</comment>
<feature type="transmembrane region" description="Helical" evidence="6">
    <location>
        <begin position="293"/>
        <end position="312"/>
    </location>
</feature>
<proteinExistence type="predicted"/>
<dbReference type="InterPro" id="IPR004680">
    <property type="entry name" value="Cit_transptr-like_dom"/>
</dbReference>
<dbReference type="RefSeq" id="WP_011995450.1">
    <property type="nucleotide sequence ID" value="NC_009719.1"/>
</dbReference>
<dbReference type="STRING" id="402881.Plav_0536"/>
<feature type="domain" description="Citrate transporter-like" evidence="7">
    <location>
        <begin position="20"/>
        <end position="386"/>
    </location>
</feature>
<feature type="transmembrane region" description="Helical" evidence="6">
    <location>
        <begin position="138"/>
        <end position="159"/>
    </location>
</feature>
<feature type="transmembrane region" description="Helical" evidence="6">
    <location>
        <begin position="420"/>
        <end position="440"/>
    </location>
</feature>
<feature type="transmembrane region" description="Helical" evidence="6">
    <location>
        <begin position="6"/>
        <end position="23"/>
    </location>
</feature>
<feature type="transmembrane region" description="Helical" evidence="6">
    <location>
        <begin position="67"/>
        <end position="85"/>
    </location>
</feature>
<evidence type="ECO:0000313" key="8">
    <source>
        <dbReference type="EMBL" id="ABS62159.1"/>
    </source>
</evidence>
<reference evidence="8 9" key="1">
    <citation type="journal article" date="2011" name="Stand. Genomic Sci.">
        <title>Complete genome sequence of Parvibaculum lavamentivorans type strain (DS-1(T)).</title>
        <authorList>
            <person name="Schleheck D."/>
            <person name="Weiss M."/>
            <person name="Pitluck S."/>
            <person name="Bruce D."/>
            <person name="Land M.L."/>
            <person name="Han S."/>
            <person name="Saunders E."/>
            <person name="Tapia R."/>
            <person name="Detter C."/>
            <person name="Brettin T."/>
            <person name="Han J."/>
            <person name="Woyke T."/>
            <person name="Goodwin L."/>
            <person name="Pennacchio L."/>
            <person name="Nolan M."/>
            <person name="Cook A.M."/>
            <person name="Kjelleberg S."/>
            <person name="Thomas T."/>
        </authorList>
    </citation>
    <scope>NUCLEOTIDE SEQUENCE [LARGE SCALE GENOMIC DNA]</scope>
    <source>
        <strain evidence="9">DS-1 / DSM 13023 / NCIMB 13966</strain>
    </source>
</reference>
<feature type="transmembrane region" description="Helical" evidence="6">
    <location>
        <begin position="389"/>
        <end position="408"/>
    </location>
</feature>
<sequence>MLDILLNPAFLGLAMVVTFMVLIMTKRMSAIAALLAVPILFGLIAGAGPELGEMILKGVLQVSPTALMLAFAVLYFAIMMDAGLFDPLVRRVLALVGDDPVRICLGTALLTTVVSLDGDGTTTALIIITAFLPVYRRIGLNPLILATLLGLCNSLMNFVPWGGPAARAAAAVNADLGQVFAGLIPAMIAGLLAVFLLAWMFGLSERRRLAAAGSESGTGPAVDAAAIPEIAHPETRRPKLVWFNLALTLALVAGMIFGLAPLPVMMMGAFAIAITVNYPNIREQQKRIADHAENVVNVVVLIFAAGAFTGILNGTGMADAMAGSALSIIPPSIGTYLAPITALASMPLTFVMSNDAYYFGVVPVIASTAASYGIPADAIARASLIGQPVHALSPLLAPIYLACGLLGVDVADAQRFALKWAVLICLVVLVAALATGAFPLRAG</sequence>
<dbReference type="EMBL" id="CP000774">
    <property type="protein sequence ID" value="ABS62159.1"/>
    <property type="molecule type" value="Genomic_DNA"/>
</dbReference>
<dbReference type="HOGENOM" id="CLU_044454_0_1_5"/>
<protein>
    <submittedName>
        <fullName evidence="8">Citrate/H+ symporter, CitMHS family</fullName>
    </submittedName>
</protein>
<evidence type="ECO:0000259" key="7">
    <source>
        <dbReference type="Pfam" id="PF03600"/>
    </source>
</evidence>
<dbReference type="KEGG" id="pla:Plav_0536"/>
<dbReference type="OrthoDB" id="5329450at2"/>
<keyword evidence="5 6" id="KW-0472">Membrane</keyword>
<feature type="transmembrane region" description="Helical" evidence="6">
    <location>
        <begin position="240"/>
        <end position="258"/>
    </location>
</feature>
<dbReference type="Proteomes" id="UP000006377">
    <property type="component" value="Chromosome"/>
</dbReference>
<dbReference type="AlphaFoldDB" id="A7HQH6"/>
<evidence type="ECO:0000313" key="9">
    <source>
        <dbReference type="Proteomes" id="UP000006377"/>
    </source>
</evidence>
<feature type="transmembrane region" description="Helical" evidence="6">
    <location>
        <begin position="179"/>
        <end position="201"/>
    </location>
</feature>
<evidence type="ECO:0000256" key="2">
    <source>
        <dbReference type="ARBA" id="ARBA00022448"/>
    </source>
</evidence>
<keyword evidence="4 6" id="KW-1133">Transmembrane helix</keyword>
<evidence type="ECO:0000256" key="6">
    <source>
        <dbReference type="SAM" id="Phobius"/>
    </source>
</evidence>
<dbReference type="GO" id="GO:0015137">
    <property type="term" value="F:citrate transmembrane transporter activity"/>
    <property type="evidence" value="ECO:0007669"/>
    <property type="project" value="InterPro"/>
</dbReference>
<dbReference type="eggNOG" id="COG2851">
    <property type="taxonomic scope" value="Bacteria"/>
</dbReference>
<keyword evidence="3 6" id="KW-0812">Transmembrane</keyword>